<dbReference type="Gene3D" id="3.40.50.1820">
    <property type="entry name" value="alpha/beta hydrolase"/>
    <property type="match status" value="1"/>
</dbReference>
<sequence>MQYGIYKSKELVSKIYASYNTRATNNNRAISVLSMGGHRALYLAFRHTDIWGVAGSMSGDIDIRQFLLRWDISERLGPYAENPGNWENNTIINLVHLLMAV</sequence>
<organism evidence="2 3">
    <name type="scientific">Maribacter polysiphoniae</name>
    <dbReference type="NCBI Taxonomy" id="429344"/>
    <lineage>
        <taxon>Bacteria</taxon>
        <taxon>Pseudomonadati</taxon>
        <taxon>Bacteroidota</taxon>
        <taxon>Flavobacteriia</taxon>
        <taxon>Flavobacteriales</taxon>
        <taxon>Flavobacteriaceae</taxon>
        <taxon>Maribacter</taxon>
    </lineage>
</organism>
<proteinExistence type="predicted"/>
<dbReference type="RefSeq" id="WP_109653702.1">
    <property type="nucleotide sequence ID" value="NZ_JACWLN010000009.1"/>
</dbReference>
<evidence type="ECO:0000313" key="4">
    <source>
        <dbReference type="Proteomes" id="UP000651837"/>
    </source>
</evidence>
<dbReference type="Proteomes" id="UP000245667">
    <property type="component" value="Unassembled WGS sequence"/>
</dbReference>
<gene>
    <name evidence="1" type="ORF">HZY62_16520</name>
    <name evidence="2" type="ORF">LX92_03683</name>
</gene>
<protein>
    <submittedName>
        <fullName evidence="2">Putative esterase</fullName>
    </submittedName>
</protein>
<evidence type="ECO:0000313" key="1">
    <source>
        <dbReference type="EMBL" id="MBD1262207.1"/>
    </source>
</evidence>
<accession>A0A316DW00</accession>
<keyword evidence="4" id="KW-1185">Reference proteome</keyword>
<evidence type="ECO:0000313" key="3">
    <source>
        <dbReference type="Proteomes" id="UP000245667"/>
    </source>
</evidence>
<evidence type="ECO:0000313" key="2">
    <source>
        <dbReference type="EMBL" id="PWK21532.1"/>
    </source>
</evidence>
<comment type="caution">
    <text evidence="2">The sequence shown here is derived from an EMBL/GenBank/DDBJ whole genome shotgun (WGS) entry which is preliminary data.</text>
</comment>
<dbReference type="EMBL" id="QGGQ01000011">
    <property type="protein sequence ID" value="PWK21532.1"/>
    <property type="molecule type" value="Genomic_DNA"/>
</dbReference>
<dbReference type="Pfam" id="PF00756">
    <property type="entry name" value="Esterase"/>
    <property type="match status" value="1"/>
</dbReference>
<dbReference type="OrthoDB" id="9803578at2"/>
<dbReference type="Proteomes" id="UP000651837">
    <property type="component" value="Unassembled WGS sequence"/>
</dbReference>
<dbReference type="InterPro" id="IPR000801">
    <property type="entry name" value="Esterase-like"/>
</dbReference>
<reference evidence="2 3" key="1">
    <citation type="submission" date="2018-05" db="EMBL/GenBank/DDBJ databases">
        <title>Genomic Encyclopedia of Archaeal and Bacterial Type Strains, Phase II (KMG-II): from individual species to whole genera.</title>
        <authorList>
            <person name="Goeker M."/>
        </authorList>
    </citation>
    <scope>NUCLEOTIDE SEQUENCE [LARGE SCALE GENOMIC DNA]</scope>
    <source>
        <strain evidence="2 3">DSM 23514</strain>
    </source>
</reference>
<reference evidence="1 4" key="2">
    <citation type="submission" date="2020-07" db="EMBL/GenBank/DDBJ databases">
        <title>The draft genome sequence of Maribacter polysiphoniae KCTC 22021.</title>
        <authorList>
            <person name="Mu L."/>
        </authorList>
    </citation>
    <scope>NUCLEOTIDE SEQUENCE [LARGE SCALE GENOMIC DNA]</scope>
    <source>
        <strain evidence="1 4">KCTC 22021</strain>
    </source>
</reference>
<dbReference type="InterPro" id="IPR029058">
    <property type="entry name" value="AB_hydrolase_fold"/>
</dbReference>
<dbReference type="SUPFAM" id="SSF53474">
    <property type="entry name" value="alpha/beta-Hydrolases"/>
    <property type="match status" value="1"/>
</dbReference>
<dbReference type="AlphaFoldDB" id="A0A316DW00"/>
<dbReference type="EMBL" id="JACWLN010000009">
    <property type="protein sequence ID" value="MBD1262207.1"/>
    <property type="molecule type" value="Genomic_DNA"/>
</dbReference>
<name>A0A316DW00_9FLAO</name>